<dbReference type="EMBL" id="BJYF01000007">
    <property type="protein sequence ID" value="GEN59512.1"/>
    <property type="molecule type" value="Genomic_DNA"/>
</dbReference>
<dbReference type="InterPro" id="IPR045372">
    <property type="entry name" value="YidB"/>
</dbReference>
<sequence length="127" mass="13179">MARTSFIEGGDSLMSGFFGGLVDKLGGALGVDLHAKLNEELGSLLQPDTIRDLVAKADQAGLGDRVRSWIGSGDNLPISADEIRNVLGSSQVQDLVARTGLPADTLLPALAHFLPDAVDKNTPAGTV</sequence>
<evidence type="ECO:0000313" key="1">
    <source>
        <dbReference type="EMBL" id="GEN59512.1"/>
    </source>
</evidence>
<dbReference type="Gene3D" id="1.10.10.690">
    <property type="entry name" value="YidB-like"/>
    <property type="match status" value="1"/>
</dbReference>
<comment type="caution">
    <text evidence="1">The sequence shown here is derived from an EMBL/GenBank/DDBJ whole genome shotgun (WGS) entry which is preliminary data.</text>
</comment>
<dbReference type="Pfam" id="PF20159">
    <property type="entry name" value="YidB"/>
    <property type="match status" value="1"/>
</dbReference>
<dbReference type="STRING" id="1120919.GCA_000429165_01118"/>
<protein>
    <recommendedName>
        <fullName evidence="3">DUF937 domain-containing protein</fullName>
    </recommendedName>
</protein>
<evidence type="ECO:0000313" key="2">
    <source>
        <dbReference type="Proteomes" id="UP000321635"/>
    </source>
</evidence>
<organism evidence="1 2">
    <name type="scientific">Acetobacter nitrogenifigens DSM 23921 = NBRC 105050</name>
    <dbReference type="NCBI Taxonomy" id="1120919"/>
    <lineage>
        <taxon>Bacteria</taxon>
        <taxon>Pseudomonadati</taxon>
        <taxon>Pseudomonadota</taxon>
        <taxon>Alphaproteobacteria</taxon>
        <taxon>Acetobacterales</taxon>
        <taxon>Acetobacteraceae</taxon>
        <taxon>Acetobacter</taxon>
    </lineage>
</organism>
<dbReference type="InterPro" id="IPR027405">
    <property type="entry name" value="YidB-like"/>
</dbReference>
<keyword evidence="2" id="KW-1185">Reference proteome</keyword>
<name>A0A511X9A5_9PROT</name>
<evidence type="ECO:0008006" key="3">
    <source>
        <dbReference type="Google" id="ProtNLM"/>
    </source>
</evidence>
<gene>
    <name evidence="1" type="ORF">ANI02nite_13960</name>
</gene>
<dbReference type="AlphaFoldDB" id="A0A511X9A5"/>
<dbReference type="SUPFAM" id="SSF140804">
    <property type="entry name" value="YidB-like"/>
    <property type="match status" value="1"/>
</dbReference>
<accession>A0A511X9A5</accession>
<proteinExistence type="predicted"/>
<dbReference type="Proteomes" id="UP000321635">
    <property type="component" value="Unassembled WGS sequence"/>
</dbReference>
<reference evidence="1 2" key="1">
    <citation type="submission" date="2019-07" db="EMBL/GenBank/DDBJ databases">
        <title>Whole genome shotgun sequence of Acetobacter nitrogenifigens NBRC 105050.</title>
        <authorList>
            <person name="Hosoyama A."/>
            <person name="Uohara A."/>
            <person name="Ohji S."/>
            <person name="Ichikawa N."/>
        </authorList>
    </citation>
    <scope>NUCLEOTIDE SEQUENCE [LARGE SCALE GENOMIC DNA]</scope>
    <source>
        <strain evidence="1 2">NBRC 105050</strain>
    </source>
</reference>